<dbReference type="KEGG" id="sna:Snas_4586"/>
<dbReference type="AlphaFoldDB" id="D3Q6I7"/>
<dbReference type="InterPro" id="IPR029055">
    <property type="entry name" value="Ntn_hydrolases_N"/>
</dbReference>
<dbReference type="Proteomes" id="UP000000844">
    <property type="component" value="Chromosome"/>
</dbReference>
<dbReference type="EC" id="2.3.2.2" evidence="5"/>
<accession>D3Q6I7</accession>
<keyword evidence="6" id="KW-1185">Reference proteome</keyword>
<evidence type="ECO:0000313" key="5">
    <source>
        <dbReference type="EMBL" id="ADD44230.1"/>
    </source>
</evidence>
<evidence type="ECO:0000256" key="3">
    <source>
        <dbReference type="ARBA" id="ARBA00022801"/>
    </source>
</evidence>
<dbReference type="GO" id="GO:0016787">
    <property type="term" value="F:hydrolase activity"/>
    <property type="evidence" value="ECO:0007669"/>
    <property type="project" value="UniProtKB-KW"/>
</dbReference>
<dbReference type="EMBL" id="CP001778">
    <property type="protein sequence ID" value="ADD44230.1"/>
    <property type="molecule type" value="Genomic_DNA"/>
</dbReference>
<protein>
    <submittedName>
        <fullName evidence="5">Gamma-glutamyltransferase</fullName>
        <ecNumber evidence="5">2.3.2.2</ecNumber>
    </submittedName>
</protein>
<keyword evidence="2 5" id="KW-0808">Transferase</keyword>
<name>D3Q6I7_STANL</name>
<dbReference type="HOGENOM" id="CLU_366771_0_0_11"/>
<sequence length="760" mass="77803">MVTAGVAAGHPATVEAGISILDAGGNAADAAVAATLAACAAETIMTGMGGGGFATHFDAATRRVTCLDFFVAVPGLDPPEAVAPLTPIEVVFGGVPLEFSIGAASVAVPGTAAGCAALHRRFGRLPWAAVVEPAIALAADGVPMPAAHADALTTIAPALLPGEGASAYAPTGVLLRTGERLFHAGLADTLRLLAADGPAAFYEGELAHAMVAAVREGGGALSLADLAAYRVREVDVSTADFAGYSVHGRRDLTATVETLSRLDAILGLEVGKRAVATAEALSSAPDGELGDTTNLSVIDASGNACVVTTSLGLGSGVWPTGTGVHLNSMLGEGELRCGSLRPGSRMASMMSPLVAVNPRTGRASLAAGSAGASRIRTALAHVLTAALADGRDMAEAVAAARFHPVGAVVHAESGLDDRAHRALSRAGYDVVVWNDDQHYFGGVSAIGDGGAAGDPRRGGAARVLLGIGRAHRFHQVVDDLVVLVVGVRYRHVQHRGLGATDVDERHRDEFAGGLETGFVEAEPELLDPGGTAAEGGGVLADLLHLVGVGVVVGPHVGGDLRADALQVEGGAVVDGRLDGARQDRGHVLALGVGLGDEVLARQVLHLEVTQDEVLLVPGLPRIAVRLVTDTGGFVYCALSLGFVGLDRFLGDRRGGRAFLGQRRQALGRILRCRRRVAGKTRGQGHYEHYDDADDNDADPAADEQAAQLGVGQAVGDLGGLALLGLGILLRHVTSVADAERQPLLPFYRFPRRLFDAGMDI</sequence>
<gene>
    <name evidence="5" type="ordered locus">Snas_4586</name>
</gene>
<evidence type="ECO:0000256" key="1">
    <source>
        <dbReference type="ARBA" id="ARBA00009381"/>
    </source>
</evidence>
<proteinExistence type="inferred from homology"/>
<dbReference type="Gene3D" id="3.60.20.40">
    <property type="match status" value="1"/>
</dbReference>
<dbReference type="eggNOG" id="COG0405">
    <property type="taxonomic scope" value="Bacteria"/>
</dbReference>
<dbReference type="InterPro" id="IPR051792">
    <property type="entry name" value="GGT_bact"/>
</dbReference>
<keyword evidence="5" id="KW-0012">Acyltransferase</keyword>
<dbReference type="RefSeq" id="WP_013019801.1">
    <property type="nucleotide sequence ID" value="NC_013947.1"/>
</dbReference>
<dbReference type="OrthoDB" id="9781342at2"/>
<evidence type="ECO:0000256" key="4">
    <source>
        <dbReference type="ARBA" id="ARBA00023145"/>
    </source>
</evidence>
<dbReference type="PRINTS" id="PR01210">
    <property type="entry name" value="GGTRANSPTASE"/>
</dbReference>
<evidence type="ECO:0000313" key="6">
    <source>
        <dbReference type="Proteomes" id="UP000000844"/>
    </source>
</evidence>
<reference evidence="5 6" key="1">
    <citation type="journal article" date="2009" name="Stand. Genomic Sci.">
        <title>Complete genome sequence of Stackebrandtia nassauensis type strain (LLR-40K-21).</title>
        <authorList>
            <person name="Munk C."/>
            <person name="Lapidus A."/>
            <person name="Copeland A."/>
            <person name="Jando M."/>
            <person name="Mayilraj S."/>
            <person name="Glavina Del Rio T."/>
            <person name="Nolan M."/>
            <person name="Chen F."/>
            <person name="Lucas S."/>
            <person name="Tice H."/>
            <person name="Cheng J.F."/>
            <person name="Han C."/>
            <person name="Detter J.C."/>
            <person name="Bruce D."/>
            <person name="Goodwin L."/>
            <person name="Chain P."/>
            <person name="Pitluck S."/>
            <person name="Goker M."/>
            <person name="Ovchinikova G."/>
            <person name="Pati A."/>
            <person name="Ivanova N."/>
            <person name="Mavromatis K."/>
            <person name="Chen A."/>
            <person name="Palaniappan K."/>
            <person name="Land M."/>
            <person name="Hauser L."/>
            <person name="Chang Y.J."/>
            <person name="Jeffries C.D."/>
            <person name="Bristow J."/>
            <person name="Eisen J.A."/>
            <person name="Markowitz V."/>
            <person name="Hugenholtz P."/>
            <person name="Kyrpides N.C."/>
            <person name="Klenk H.P."/>
        </authorList>
    </citation>
    <scope>NUCLEOTIDE SEQUENCE [LARGE SCALE GENOMIC DNA]</scope>
    <source>
        <strain evidence="6">DSM 44728 / CIP 108903 / NRRL B-16338 / NBRC 102104 / LLR-40K-21</strain>
    </source>
</reference>
<organism evidence="5 6">
    <name type="scientific">Stackebrandtia nassauensis (strain DSM 44728 / CIP 108903 / NRRL B-16338 / NBRC 102104 / LLR-40K-21)</name>
    <dbReference type="NCBI Taxonomy" id="446470"/>
    <lineage>
        <taxon>Bacteria</taxon>
        <taxon>Bacillati</taxon>
        <taxon>Actinomycetota</taxon>
        <taxon>Actinomycetes</taxon>
        <taxon>Glycomycetales</taxon>
        <taxon>Glycomycetaceae</taxon>
        <taxon>Stackebrandtia</taxon>
    </lineage>
</organism>
<dbReference type="InterPro" id="IPR043137">
    <property type="entry name" value="GGT_ssub_C"/>
</dbReference>
<dbReference type="MEROPS" id="T03.013"/>
<dbReference type="PANTHER" id="PTHR43199">
    <property type="entry name" value="GLUTATHIONE HYDROLASE"/>
    <property type="match status" value="1"/>
</dbReference>
<keyword evidence="4" id="KW-0865">Zymogen</keyword>
<comment type="similarity">
    <text evidence="1">Belongs to the gamma-glutamyltransferase family.</text>
</comment>
<dbReference type="PANTHER" id="PTHR43199:SF1">
    <property type="entry name" value="GLUTATHIONE HYDROLASE PROENZYME"/>
    <property type="match status" value="1"/>
</dbReference>
<dbReference type="GO" id="GO:0103068">
    <property type="term" value="F:leukotriene C4 gamma-glutamyl transferase activity"/>
    <property type="evidence" value="ECO:0007669"/>
    <property type="project" value="UniProtKB-EC"/>
</dbReference>
<dbReference type="SUPFAM" id="SSF56235">
    <property type="entry name" value="N-terminal nucleophile aminohydrolases (Ntn hydrolases)"/>
    <property type="match status" value="1"/>
</dbReference>
<dbReference type="STRING" id="446470.Snas_4586"/>
<evidence type="ECO:0000256" key="2">
    <source>
        <dbReference type="ARBA" id="ARBA00022679"/>
    </source>
</evidence>
<keyword evidence="3" id="KW-0378">Hydrolase</keyword>
<dbReference type="Pfam" id="PF01019">
    <property type="entry name" value="G_glu_transpept"/>
    <property type="match status" value="2"/>
</dbReference>